<keyword evidence="4" id="KW-1185">Reference proteome</keyword>
<evidence type="ECO:0000313" key="4">
    <source>
        <dbReference type="Proteomes" id="UP000763557"/>
    </source>
</evidence>
<dbReference type="CDD" id="cd00397">
    <property type="entry name" value="DNA_BRE_C"/>
    <property type="match status" value="1"/>
</dbReference>
<comment type="caution">
    <text evidence="3">The sequence shown here is derived from an EMBL/GenBank/DDBJ whole genome shotgun (WGS) entry which is preliminary data.</text>
</comment>
<feature type="domain" description="Tyr recombinase" evidence="2">
    <location>
        <begin position="133"/>
        <end position="343"/>
    </location>
</feature>
<name>A0ABX2FE98_9PSEU</name>
<dbReference type="InterPro" id="IPR050090">
    <property type="entry name" value="Tyrosine_recombinase_XerCD"/>
</dbReference>
<sequence length="355" mass="40409">MENVVHLDPAPAVFEAMLEGWRRQQSARFLKASTITPRLRLVRRMERFTGLYPWQWAPADGEAFIDDMRGGQLPIVSSTARSYEVTISLFVEFLLDSRYGWVRVCEERFGDTPQQVFHEGNSVLHKLDYEGDPRRRPLTYDEVQALFDAADARPGVIAAQGRKGALCAARDAAVLKTVYAFGLRRREASQLDMVDLRRNRAAPQFGEFGNVMVRYGKAPKGSPPKRRTVLLVPEMDWLLDTLRDWVGEIRPRFEPGSHPALWVTERVGRLSPRSINEAFVAAREDAGLDPSLDLHCLRHSYITHLTEFGYPARFVQEQAGHAYGSTTAIYMGVSNEYRNKLLERALKGRLGEDWE</sequence>
<accession>A0ABX2FE98</accession>
<dbReference type="InterPro" id="IPR013762">
    <property type="entry name" value="Integrase-like_cat_sf"/>
</dbReference>
<dbReference type="InterPro" id="IPR002104">
    <property type="entry name" value="Integrase_catalytic"/>
</dbReference>
<dbReference type="PANTHER" id="PTHR30349">
    <property type="entry name" value="PHAGE INTEGRASE-RELATED"/>
    <property type="match status" value="1"/>
</dbReference>
<dbReference type="Gene3D" id="1.10.443.10">
    <property type="entry name" value="Intergrase catalytic core"/>
    <property type="match status" value="1"/>
</dbReference>
<dbReference type="EMBL" id="JAAATY010000025">
    <property type="protein sequence ID" value="NRN69227.1"/>
    <property type="molecule type" value="Genomic_DNA"/>
</dbReference>
<dbReference type="Proteomes" id="UP000763557">
    <property type="component" value="Unassembled WGS sequence"/>
</dbReference>
<dbReference type="InterPro" id="IPR011010">
    <property type="entry name" value="DNA_brk_join_enz"/>
</dbReference>
<dbReference type="SUPFAM" id="SSF56349">
    <property type="entry name" value="DNA breaking-rejoining enzymes"/>
    <property type="match status" value="1"/>
</dbReference>
<reference evidence="3 4" key="1">
    <citation type="submission" date="2020-01" db="EMBL/GenBank/DDBJ databases">
        <title>Kibdelosporangium persica a novel Actinomycetes from a hot desert in Iran.</title>
        <authorList>
            <person name="Safaei N."/>
            <person name="Zaburannyi N."/>
            <person name="Mueller R."/>
            <person name="Wink J."/>
        </authorList>
    </citation>
    <scope>NUCLEOTIDE SEQUENCE [LARGE SCALE GENOMIC DNA]</scope>
    <source>
        <strain evidence="3 4">4NS15</strain>
    </source>
</reference>
<evidence type="ECO:0000259" key="2">
    <source>
        <dbReference type="PROSITE" id="PS51898"/>
    </source>
</evidence>
<protein>
    <submittedName>
        <fullName evidence="3">Site-specific recombinase xerd</fullName>
    </submittedName>
</protein>
<dbReference type="PANTHER" id="PTHR30349:SF64">
    <property type="entry name" value="PROPHAGE INTEGRASE INTD-RELATED"/>
    <property type="match status" value="1"/>
</dbReference>
<organism evidence="3 4">
    <name type="scientific">Kibdelosporangium persicum</name>
    <dbReference type="NCBI Taxonomy" id="2698649"/>
    <lineage>
        <taxon>Bacteria</taxon>
        <taxon>Bacillati</taxon>
        <taxon>Actinomycetota</taxon>
        <taxon>Actinomycetes</taxon>
        <taxon>Pseudonocardiales</taxon>
        <taxon>Pseudonocardiaceae</taxon>
        <taxon>Kibdelosporangium</taxon>
    </lineage>
</organism>
<evidence type="ECO:0000313" key="3">
    <source>
        <dbReference type="EMBL" id="NRN69227.1"/>
    </source>
</evidence>
<evidence type="ECO:0000256" key="1">
    <source>
        <dbReference type="ARBA" id="ARBA00023172"/>
    </source>
</evidence>
<proteinExistence type="predicted"/>
<gene>
    <name evidence="3" type="ORF">GC106_64830</name>
</gene>
<dbReference type="Pfam" id="PF00589">
    <property type="entry name" value="Phage_integrase"/>
    <property type="match status" value="1"/>
</dbReference>
<dbReference type="PROSITE" id="PS51898">
    <property type="entry name" value="TYR_RECOMBINASE"/>
    <property type="match status" value="1"/>
</dbReference>
<keyword evidence="1" id="KW-0233">DNA recombination</keyword>